<name>A0A1W1ZE12_9SPHI</name>
<reference evidence="2" key="1">
    <citation type="submission" date="2017-04" db="EMBL/GenBank/DDBJ databases">
        <authorList>
            <person name="Varghese N."/>
            <person name="Submissions S."/>
        </authorList>
    </citation>
    <scope>NUCLEOTIDE SEQUENCE [LARGE SCALE GENOMIC DNA]</scope>
    <source>
        <strain evidence="2">DSM 12126</strain>
    </source>
</reference>
<keyword evidence="2" id="KW-1185">Reference proteome</keyword>
<accession>A0A1W1ZE12</accession>
<dbReference type="EMBL" id="FWXT01000001">
    <property type="protein sequence ID" value="SMC46288.1"/>
    <property type="molecule type" value="Genomic_DNA"/>
</dbReference>
<protein>
    <submittedName>
        <fullName evidence="1">Uncharacterized protein</fullName>
    </submittedName>
</protein>
<proteinExistence type="predicted"/>
<sequence length="73" mass="8078">MKVSPELLAEIYGHLEHGDVQSIATQVGLLRTKVNRELTTLKDEYPDEVINAAIARIEVRGITLVHKNQLASA</sequence>
<dbReference type="Proteomes" id="UP000192756">
    <property type="component" value="Unassembled WGS sequence"/>
</dbReference>
<dbReference type="STRING" id="151894.SAMN04488524_0612"/>
<evidence type="ECO:0000313" key="1">
    <source>
        <dbReference type="EMBL" id="SMC46288.1"/>
    </source>
</evidence>
<dbReference type="RefSeq" id="WP_084236937.1">
    <property type="nucleotide sequence ID" value="NZ_FWXT01000001.1"/>
</dbReference>
<dbReference type="AlphaFoldDB" id="A0A1W1ZE12"/>
<gene>
    <name evidence="1" type="ORF">SAMN04488524_0612</name>
</gene>
<evidence type="ECO:0000313" key="2">
    <source>
        <dbReference type="Proteomes" id="UP000192756"/>
    </source>
</evidence>
<organism evidence="1 2">
    <name type="scientific">Pedobacter africanus</name>
    <dbReference type="NCBI Taxonomy" id="151894"/>
    <lineage>
        <taxon>Bacteria</taxon>
        <taxon>Pseudomonadati</taxon>
        <taxon>Bacteroidota</taxon>
        <taxon>Sphingobacteriia</taxon>
        <taxon>Sphingobacteriales</taxon>
        <taxon>Sphingobacteriaceae</taxon>
        <taxon>Pedobacter</taxon>
    </lineage>
</organism>